<dbReference type="InterPro" id="IPR038157">
    <property type="entry name" value="FeoA_core_dom"/>
</dbReference>
<dbReference type="Pfam" id="PF04023">
    <property type="entry name" value="FeoA"/>
    <property type="match status" value="1"/>
</dbReference>
<gene>
    <name evidence="3" type="ORF">IAD46_03175</name>
</gene>
<dbReference type="Gene3D" id="2.30.30.90">
    <property type="match status" value="1"/>
</dbReference>
<keyword evidence="1" id="KW-0408">Iron</keyword>
<dbReference type="SMART" id="SM00899">
    <property type="entry name" value="FeoA"/>
    <property type="match status" value="1"/>
</dbReference>
<dbReference type="InterPro" id="IPR008988">
    <property type="entry name" value="Transcriptional_repressor_C"/>
</dbReference>
<protein>
    <submittedName>
        <fullName evidence="3">Ferrous iron transport protein A</fullName>
    </submittedName>
</protein>
<dbReference type="InterPro" id="IPR053184">
    <property type="entry name" value="FeoA-like"/>
</dbReference>
<evidence type="ECO:0000313" key="4">
    <source>
        <dbReference type="Proteomes" id="UP000886758"/>
    </source>
</evidence>
<evidence type="ECO:0000256" key="1">
    <source>
        <dbReference type="ARBA" id="ARBA00023004"/>
    </source>
</evidence>
<dbReference type="EMBL" id="DVLF01000101">
    <property type="protein sequence ID" value="HIT50008.1"/>
    <property type="molecule type" value="Genomic_DNA"/>
</dbReference>
<comment type="caution">
    <text evidence="3">The sequence shown here is derived from an EMBL/GenBank/DDBJ whole genome shotgun (WGS) entry which is preliminary data.</text>
</comment>
<name>A0A9D1GR76_9MOLU</name>
<feature type="domain" description="Ferrous iron transporter FeoA-like" evidence="2">
    <location>
        <begin position="1"/>
        <end position="71"/>
    </location>
</feature>
<sequence>MPLIIAPEEKELEVIKILADDKIKKHLESLGITIRSKLKILSRGGGSVICCVKEGRLALDKNLATKIIVAAQ</sequence>
<dbReference type="PANTHER" id="PTHR43151:SF1">
    <property type="entry name" value="SSR2333 PROTEIN"/>
    <property type="match status" value="1"/>
</dbReference>
<dbReference type="InterPro" id="IPR007167">
    <property type="entry name" value="Fe-transptr_FeoA-like"/>
</dbReference>
<dbReference type="GO" id="GO:0046914">
    <property type="term" value="F:transition metal ion binding"/>
    <property type="evidence" value="ECO:0007669"/>
    <property type="project" value="InterPro"/>
</dbReference>
<dbReference type="PANTHER" id="PTHR43151">
    <property type="entry name" value="FEOA FAMILY PROTEIN"/>
    <property type="match status" value="1"/>
</dbReference>
<organism evidence="3 4">
    <name type="scientific">Candidatus Pelethenecus faecipullorum</name>
    <dbReference type="NCBI Taxonomy" id="2840900"/>
    <lineage>
        <taxon>Bacteria</taxon>
        <taxon>Bacillati</taxon>
        <taxon>Mycoplasmatota</taxon>
        <taxon>Mollicutes</taxon>
        <taxon>Candidatus Pelethenecus</taxon>
    </lineage>
</organism>
<dbReference type="SUPFAM" id="SSF50037">
    <property type="entry name" value="C-terminal domain of transcriptional repressors"/>
    <property type="match status" value="1"/>
</dbReference>
<evidence type="ECO:0000259" key="2">
    <source>
        <dbReference type="SMART" id="SM00899"/>
    </source>
</evidence>
<accession>A0A9D1GR76</accession>
<reference evidence="3" key="2">
    <citation type="journal article" date="2021" name="PeerJ">
        <title>Extensive microbial diversity within the chicken gut microbiome revealed by metagenomics and culture.</title>
        <authorList>
            <person name="Gilroy R."/>
            <person name="Ravi A."/>
            <person name="Getino M."/>
            <person name="Pursley I."/>
            <person name="Horton D.L."/>
            <person name="Alikhan N.F."/>
            <person name="Baker D."/>
            <person name="Gharbi K."/>
            <person name="Hall N."/>
            <person name="Watson M."/>
            <person name="Adriaenssens E.M."/>
            <person name="Foster-Nyarko E."/>
            <person name="Jarju S."/>
            <person name="Secka A."/>
            <person name="Antonio M."/>
            <person name="Oren A."/>
            <person name="Chaudhuri R.R."/>
            <person name="La Ragione R."/>
            <person name="Hildebrand F."/>
            <person name="Pallen M.J."/>
        </authorList>
    </citation>
    <scope>NUCLEOTIDE SEQUENCE</scope>
    <source>
        <strain evidence="3">ChiW17-6978</strain>
    </source>
</reference>
<dbReference type="AlphaFoldDB" id="A0A9D1GR76"/>
<evidence type="ECO:0000313" key="3">
    <source>
        <dbReference type="EMBL" id="HIT50008.1"/>
    </source>
</evidence>
<dbReference type="Proteomes" id="UP000886758">
    <property type="component" value="Unassembled WGS sequence"/>
</dbReference>
<proteinExistence type="predicted"/>
<reference evidence="3" key="1">
    <citation type="submission" date="2020-10" db="EMBL/GenBank/DDBJ databases">
        <authorList>
            <person name="Gilroy R."/>
        </authorList>
    </citation>
    <scope>NUCLEOTIDE SEQUENCE</scope>
    <source>
        <strain evidence="3">ChiW17-6978</strain>
    </source>
</reference>